<evidence type="ECO:0000256" key="1">
    <source>
        <dbReference type="SAM" id="MobiDB-lite"/>
    </source>
</evidence>
<accession>A0A426X6P4</accession>
<organism evidence="3 4">
    <name type="scientific">Ensete ventricosum</name>
    <name type="common">Abyssinian banana</name>
    <name type="synonym">Musa ensete</name>
    <dbReference type="NCBI Taxonomy" id="4639"/>
    <lineage>
        <taxon>Eukaryota</taxon>
        <taxon>Viridiplantae</taxon>
        <taxon>Streptophyta</taxon>
        <taxon>Embryophyta</taxon>
        <taxon>Tracheophyta</taxon>
        <taxon>Spermatophyta</taxon>
        <taxon>Magnoliopsida</taxon>
        <taxon>Liliopsida</taxon>
        <taxon>Zingiberales</taxon>
        <taxon>Musaceae</taxon>
        <taxon>Ensete</taxon>
    </lineage>
</organism>
<dbReference type="Pfam" id="PF03105">
    <property type="entry name" value="SPX"/>
    <property type="match status" value="2"/>
</dbReference>
<dbReference type="PANTHER" id="PTHR48477:SF1">
    <property type="entry name" value="PHOSPHATE TRANSPORTER PHO1"/>
    <property type="match status" value="1"/>
</dbReference>
<comment type="caution">
    <text evidence="3">The sequence shown here is derived from an EMBL/GenBank/DDBJ whole genome shotgun (WGS) entry which is preliminary data.</text>
</comment>
<dbReference type="AlphaFoldDB" id="A0A426X6P4"/>
<feature type="region of interest" description="Disordered" evidence="1">
    <location>
        <begin position="158"/>
        <end position="195"/>
    </location>
</feature>
<dbReference type="PROSITE" id="PS51382">
    <property type="entry name" value="SPX"/>
    <property type="match status" value="1"/>
</dbReference>
<reference evidence="3 4" key="1">
    <citation type="journal article" date="2014" name="Agronomy (Basel)">
        <title>A Draft Genome Sequence for Ensete ventricosum, the Drought-Tolerant Tree Against Hunger.</title>
        <authorList>
            <person name="Harrison J."/>
            <person name="Moore K.A."/>
            <person name="Paszkiewicz K."/>
            <person name="Jones T."/>
            <person name="Grant M."/>
            <person name="Ambacheew D."/>
            <person name="Muzemil S."/>
            <person name="Studholme D.J."/>
        </authorList>
    </citation>
    <scope>NUCLEOTIDE SEQUENCE [LARGE SCALE GENOMIC DNA]</scope>
</reference>
<evidence type="ECO:0000259" key="2">
    <source>
        <dbReference type="PROSITE" id="PS51382"/>
    </source>
</evidence>
<dbReference type="EMBL" id="AMZH03025473">
    <property type="protein sequence ID" value="RRT35156.1"/>
    <property type="molecule type" value="Genomic_DNA"/>
</dbReference>
<gene>
    <name evidence="3" type="ORF">B296_00056188</name>
</gene>
<name>A0A426X6P4_ENSVE</name>
<protein>
    <recommendedName>
        <fullName evidence="2">SPX domain-containing protein</fullName>
    </recommendedName>
</protein>
<dbReference type="InterPro" id="IPR004331">
    <property type="entry name" value="SPX_dom"/>
</dbReference>
<sequence>MVKFSRELEAQMIPEWKDAFVDYRQLKKHVKKIKLALLRSSLPSSSPDGNPDGFAGCCDSGYGLFLLDSARAFAARFYACRDDHHLTNLFEMDLVQSREEEVKEFLEKSEQELKKVNTFYATKEKEFCERSEILRKQLQILIDLKQLLHEHRCNRHQCSVPPSSDGGGVMSLLSDASSMSVGEPESPAAGAEERDSLTEEVISTLERNGVSFISWGKAKKSAKPRAATSLRIDIPPTTPARAISMIWEDLVNSSRKEESGGGDYLNRKKLQRAEKMIREAFVQLYRGLALLSTYRLVGRLLLLPLTPNLFRSDNSPLRGWVRSSIYMAMHARVGRGDQPCVQVEKTDRFDDTCCSFVRSSLNMEAFRKILKKFEKVSNHRQESAAFSRTVKRSHFISSDKEVGLVQVMKLVDEVESIFTKHFAGSDRKKAMKFLRPQQPKESHTITFFAGKYVPLLFWVVVSGRVLEE</sequence>
<dbReference type="GO" id="GO:0016036">
    <property type="term" value="P:cellular response to phosphate starvation"/>
    <property type="evidence" value="ECO:0007669"/>
    <property type="project" value="InterPro"/>
</dbReference>
<evidence type="ECO:0000313" key="4">
    <source>
        <dbReference type="Proteomes" id="UP000287651"/>
    </source>
</evidence>
<proteinExistence type="predicted"/>
<dbReference type="InterPro" id="IPR052486">
    <property type="entry name" value="PHO1"/>
</dbReference>
<dbReference type="Proteomes" id="UP000287651">
    <property type="component" value="Unassembled WGS sequence"/>
</dbReference>
<evidence type="ECO:0000313" key="3">
    <source>
        <dbReference type="EMBL" id="RRT35156.1"/>
    </source>
</evidence>
<feature type="domain" description="SPX" evidence="2">
    <location>
        <begin position="2"/>
        <end position="387"/>
    </location>
</feature>
<dbReference type="PANTHER" id="PTHR48477">
    <property type="entry name" value="PHOSPHATE TRANSPORTER PHO1"/>
    <property type="match status" value="1"/>
</dbReference>